<evidence type="ECO:0000313" key="1">
    <source>
        <dbReference type="EMBL" id="OJK03480.1"/>
    </source>
</evidence>
<dbReference type="Proteomes" id="UP000184546">
    <property type="component" value="Unassembled WGS sequence"/>
</dbReference>
<protein>
    <submittedName>
        <fullName evidence="1">Uncharacterized protein</fullName>
    </submittedName>
</protein>
<dbReference type="RefSeq" id="XP_020059819.1">
    <property type="nucleotide sequence ID" value="XM_020204360.1"/>
</dbReference>
<dbReference type="AlphaFoldDB" id="A0A1L9X4V1"/>
<dbReference type="VEuPathDB" id="FungiDB:ASPACDRAFT_75060"/>
<organism evidence="1 2">
    <name type="scientific">Aspergillus aculeatus (strain ATCC 16872 / CBS 172.66 / WB 5094)</name>
    <dbReference type="NCBI Taxonomy" id="690307"/>
    <lineage>
        <taxon>Eukaryota</taxon>
        <taxon>Fungi</taxon>
        <taxon>Dikarya</taxon>
        <taxon>Ascomycota</taxon>
        <taxon>Pezizomycotina</taxon>
        <taxon>Eurotiomycetes</taxon>
        <taxon>Eurotiomycetidae</taxon>
        <taxon>Eurotiales</taxon>
        <taxon>Aspergillaceae</taxon>
        <taxon>Aspergillus</taxon>
        <taxon>Aspergillus subgen. Circumdati</taxon>
    </lineage>
</organism>
<reference evidence="2" key="1">
    <citation type="journal article" date="2017" name="Genome Biol.">
        <title>Comparative genomics reveals high biological diversity and specific adaptations in the industrially and medically important fungal genus Aspergillus.</title>
        <authorList>
            <person name="de Vries R.P."/>
            <person name="Riley R."/>
            <person name="Wiebenga A."/>
            <person name="Aguilar-Osorio G."/>
            <person name="Amillis S."/>
            <person name="Uchima C.A."/>
            <person name="Anderluh G."/>
            <person name="Asadollahi M."/>
            <person name="Askin M."/>
            <person name="Barry K."/>
            <person name="Battaglia E."/>
            <person name="Bayram O."/>
            <person name="Benocci T."/>
            <person name="Braus-Stromeyer S.A."/>
            <person name="Caldana C."/>
            <person name="Canovas D."/>
            <person name="Cerqueira G.C."/>
            <person name="Chen F."/>
            <person name="Chen W."/>
            <person name="Choi C."/>
            <person name="Clum A."/>
            <person name="Dos Santos R.A."/>
            <person name="Damasio A.R."/>
            <person name="Diallinas G."/>
            <person name="Emri T."/>
            <person name="Fekete E."/>
            <person name="Flipphi M."/>
            <person name="Freyberg S."/>
            <person name="Gallo A."/>
            <person name="Gournas C."/>
            <person name="Habgood R."/>
            <person name="Hainaut M."/>
            <person name="Harispe M.L."/>
            <person name="Henrissat B."/>
            <person name="Hilden K.S."/>
            <person name="Hope R."/>
            <person name="Hossain A."/>
            <person name="Karabika E."/>
            <person name="Karaffa L."/>
            <person name="Karanyi Z."/>
            <person name="Krasevec N."/>
            <person name="Kuo A."/>
            <person name="Kusch H."/>
            <person name="LaButti K."/>
            <person name="Lagendijk E.L."/>
            <person name="Lapidus A."/>
            <person name="Levasseur A."/>
            <person name="Lindquist E."/>
            <person name="Lipzen A."/>
            <person name="Logrieco A.F."/>
            <person name="MacCabe A."/>
            <person name="Maekelae M.R."/>
            <person name="Malavazi I."/>
            <person name="Melin P."/>
            <person name="Meyer V."/>
            <person name="Mielnichuk N."/>
            <person name="Miskei M."/>
            <person name="Molnar A.P."/>
            <person name="Mule G."/>
            <person name="Ngan C.Y."/>
            <person name="Orejas M."/>
            <person name="Orosz E."/>
            <person name="Ouedraogo J.P."/>
            <person name="Overkamp K.M."/>
            <person name="Park H.-S."/>
            <person name="Perrone G."/>
            <person name="Piumi F."/>
            <person name="Punt P.J."/>
            <person name="Ram A.F."/>
            <person name="Ramon A."/>
            <person name="Rauscher S."/>
            <person name="Record E."/>
            <person name="Riano-Pachon D.M."/>
            <person name="Robert V."/>
            <person name="Roehrig J."/>
            <person name="Ruller R."/>
            <person name="Salamov A."/>
            <person name="Salih N.S."/>
            <person name="Samson R.A."/>
            <person name="Sandor E."/>
            <person name="Sanguinetti M."/>
            <person name="Schuetze T."/>
            <person name="Sepcic K."/>
            <person name="Shelest E."/>
            <person name="Sherlock G."/>
            <person name="Sophianopoulou V."/>
            <person name="Squina F.M."/>
            <person name="Sun H."/>
            <person name="Susca A."/>
            <person name="Todd R.B."/>
            <person name="Tsang A."/>
            <person name="Unkles S.E."/>
            <person name="van de Wiele N."/>
            <person name="van Rossen-Uffink D."/>
            <person name="Oliveira J.V."/>
            <person name="Vesth T.C."/>
            <person name="Visser J."/>
            <person name="Yu J.-H."/>
            <person name="Zhou M."/>
            <person name="Andersen M.R."/>
            <person name="Archer D.B."/>
            <person name="Baker S.E."/>
            <person name="Benoit I."/>
            <person name="Brakhage A.A."/>
            <person name="Braus G.H."/>
            <person name="Fischer R."/>
            <person name="Frisvad J.C."/>
            <person name="Goldman G.H."/>
            <person name="Houbraken J."/>
            <person name="Oakley B."/>
            <person name="Pocsi I."/>
            <person name="Scazzocchio C."/>
            <person name="Seiboth B."/>
            <person name="vanKuyk P.A."/>
            <person name="Wortman J."/>
            <person name="Dyer P.S."/>
            <person name="Grigoriev I.V."/>
        </authorList>
    </citation>
    <scope>NUCLEOTIDE SEQUENCE [LARGE SCALE GENOMIC DNA]</scope>
    <source>
        <strain evidence="2">ATCC 16872 / CBS 172.66 / WB 5094</strain>
    </source>
</reference>
<dbReference type="GeneID" id="30978174"/>
<proteinExistence type="predicted"/>
<name>A0A1L9X4V1_ASPA1</name>
<keyword evidence="2" id="KW-1185">Reference proteome</keyword>
<evidence type="ECO:0000313" key="2">
    <source>
        <dbReference type="Proteomes" id="UP000184546"/>
    </source>
</evidence>
<dbReference type="OrthoDB" id="10621265at2759"/>
<accession>A0A1L9X4V1</accession>
<sequence>MSYDEHDEEWQIEAQTVFKDVETYHWGYRIACLNCPKASAYSGPLNGIRFWFEKERYYVVVGCPPIISTKMAADGRWAKNISKKWDQWWQDTQTPRNAKDIWGFTEDDKNLYHVKGWGKEVLEGLDDLQRRLEIVLPEGYEFYGGSLVMRIKEGLRALDPSWEQTEKEYDAEYERAHAKDVVQSGPGVRFHRDGTTTTDNGWGFYS</sequence>
<gene>
    <name evidence="1" type="ORF">ASPACDRAFT_75060</name>
</gene>
<dbReference type="EMBL" id="KV878971">
    <property type="protein sequence ID" value="OJK03480.1"/>
    <property type="molecule type" value="Genomic_DNA"/>
</dbReference>